<evidence type="ECO:0000256" key="7">
    <source>
        <dbReference type="ARBA" id="ARBA00022490"/>
    </source>
</evidence>
<name>A0A8C2VF21_CHILA</name>
<feature type="compositionally biased region" description="Polar residues" evidence="23">
    <location>
        <begin position="183"/>
        <end position="195"/>
    </location>
</feature>
<keyword evidence="13 22" id="KW-0067">ATP-binding</keyword>
<dbReference type="GO" id="GO:0005819">
    <property type="term" value="C:spindle"/>
    <property type="evidence" value="ECO:0007669"/>
    <property type="project" value="UniProtKB-SubCell"/>
</dbReference>
<dbReference type="GO" id="GO:0007064">
    <property type="term" value="P:mitotic sister chromatid cohesion"/>
    <property type="evidence" value="ECO:0007669"/>
    <property type="project" value="Ensembl"/>
</dbReference>
<accession>A0A8C2VF21</accession>
<dbReference type="GO" id="GO:0005694">
    <property type="term" value="C:chromosome"/>
    <property type="evidence" value="ECO:0007669"/>
    <property type="project" value="UniProtKB-SubCell"/>
</dbReference>
<evidence type="ECO:0000256" key="23">
    <source>
        <dbReference type="SAM" id="MobiDB-lite"/>
    </source>
</evidence>
<dbReference type="Pfam" id="PF12330">
    <property type="entry name" value="Haspin_kinase"/>
    <property type="match status" value="1"/>
</dbReference>
<comment type="catalytic activity">
    <reaction evidence="16">
        <text>L-threonyl-[protein] + ATP = O-phospho-L-threonyl-[protein] + ADP + H(+)</text>
        <dbReference type="Rhea" id="RHEA:46608"/>
        <dbReference type="Rhea" id="RHEA-COMP:11060"/>
        <dbReference type="Rhea" id="RHEA-COMP:11605"/>
        <dbReference type="ChEBI" id="CHEBI:15378"/>
        <dbReference type="ChEBI" id="CHEBI:30013"/>
        <dbReference type="ChEBI" id="CHEBI:30616"/>
        <dbReference type="ChEBI" id="CHEBI:61977"/>
        <dbReference type="ChEBI" id="CHEBI:456216"/>
        <dbReference type="EC" id="2.7.11.1"/>
    </reaction>
</comment>
<evidence type="ECO:0000256" key="5">
    <source>
        <dbReference type="ARBA" id="ARBA00012513"/>
    </source>
</evidence>
<feature type="compositionally biased region" description="Basic residues" evidence="23">
    <location>
        <begin position="344"/>
        <end position="359"/>
    </location>
</feature>
<protein>
    <recommendedName>
        <fullName evidence="19">Serine/threonine-protein kinase haspin</fullName>
        <ecNumber evidence="5">2.7.11.1</ecNumber>
    </recommendedName>
    <alternativeName>
        <fullName evidence="20">Germ cell-specific gene 2 protein</fullName>
    </alternativeName>
    <alternativeName>
        <fullName evidence="21">Haploid germ cell-specific nuclear protein kinase</fullName>
    </alternativeName>
</protein>
<evidence type="ECO:0000256" key="18">
    <source>
        <dbReference type="ARBA" id="ARBA00053811"/>
    </source>
</evidence>
<dbReference type="CTD" id="83903"/>
<evidence type="ECO:0000256" key="12">
    <source>
        <dbReference type="ARBA" id="ARBA00022777"/>
    </source>
</evidence>
<dbReference type="GO" id="GO:0005813">
    <property type="term" value="C:centrosome"/>
    <property type="evidence" value="ECO:0007669"/>
    <property type="project" value="Ensembl"/>
</dbReference>
<feature type="compositionally biased region" description="Polar residues" evidence="23">
    <location>
        <begin position="230"/>
        <end position="243"/>
    </location>
</feature>
<evidence type="ECO:0000259" key="24">
    <source>
        <dbReference type="PROSITE" id="PS50011"/>
    </source>
</evidence>
<evidence type="ECO:0000256" key="2">
    <source>
        <dbReference type="ARBA" id="ARBA00004123"/>
    </source>
</evidence>
<dbReference type="Ensembl" id="ENSCLAT00000014597.1">
    <property type="protein sequence ID" value="ENSCLAP00000014439.1"/>
    <property type="gene ID" value="ENSCLAG00000009958.1"/>
</dbReference>
<dbReference type="GO" id="GO:0005524">
    <property type="term" value="F:ATP binding"/>
    <property type="evidence" value="ECO:0007669"/>
    <property type="project" value="UniProtKB-UniRule"/>
</dbReference>
<feature type="compositionally biased region" description="Acidic residues" evidence="23">
    <location>
        <begin position="95"/>
        <end position="104"/>
    </location>
</feature>
<comment type="cofactor">
    <cofactor evidence="1">
        <name>Mg(2+)</name>
        <dbReference type="ChEBI" id="CHEBI:18420"/>
    </cofactor>
</comment>
<dbReference type="GeneID" id="102018374"/>
<evidence type="ECO:0000256" key="10">
    <source>
        <dbReference type="ARBA" id="ARBA00022679"/>
    </source>
</evidence>
<gene>
    <name evidence="25" type="primary">HASPIN</name>
</gene>
<keyword evidence="26" id="KW-1185">Reference proteome</keyword>
<evidence type="ECO:0000313" key="26">
    <source>
        <dbReference type="Proteomes" id="UP000694398"/>
    </source>
</evidence>
<dbReference type="EC" id="2.7.11.1" evidence="5"/>
<dbReference type="GO" id="GO:0071459">
    <property type="term" value="P:protein localization to chromosome, centromeric region"/>
    <property type="evidence" value="ECO:0007669"/>
    <property type="project" value="Ensembl"/>
</dbReference>
<dbReference type="PANTHER" id="PTHR24419:SF18">
    <property type="entry name" value="SERINE_THREONINE-PROTEIN KINASE HASPIN"/>
    <property type="match status" value="1"/>
</dbReference>
<keyword evidence="11 22" id="KW-0547">Nucleotide-binding</keyword>
<feature type="compositionally biased region" description="Basic and acidic residues" evidence="23">
    <location>
        <begin position="282"/>
        <end position="301"/>
    </location>
</feature>
<dbReference type="GO" id="GO:0005737">
    <property type="term" value="C:cytoplasm"/>
    <property type="evidence" value="ECO:0007669"/>
    <property type="project" value="TreeGrafter"/>
</dbReference>
<evidence type="ECO:0000256" key="19">
    <source>
        <dbReference type="ARBA" id="ARBA00069281"/>
    </source>
</evidence>
<dbReference type="GO" id="GO:0005654">
    <property type="term" value="C:nucleoplasm"/>
    <property type="evidence" value="ECO:0007669"/>
    <property type="project" value="Ensembl"/>
</dbReference>
<dbReference type="GO" id="GO:0007094">
    <property type="term" value="P:mitotic spindle assembly checkpoint signaling"/>
    <property type="evidence" value="ECO:0007669"/>
    <property type="project" value="Ensembl"/>
</dbReference>
<evidence type="ECO:0000256" key="16">
    <source>
        <dbReference type="ARBA" id="ARBA00047899"/>
    </source>
</evidence>
<feature type="domain" description="Protein kinase" evidence="24">
    <location>
        <begin position="499"/>
        <end position="841"/>
    </location>
</feature>
<keyword evidence="12" id="KW-0418">Kinase</keyword>
<dbReference type="GO" id="GO:0072354">
    <property type="term" value="F:histone H3T3 kinase activity"/>
    <property type="evidence" value="ECO:0007669"/>
    <property type="project" value="Ensembl"/>
</dbReference>
<dbReference type="Gene3D" id="3.30.200.20">
    <property type="entry name" value="Phosphorylase Kinase, domain 1"/>
    <property type="match status" value="1"/>
</dbReference>
<evidence type="ECO:0000256" key="4">
    <source>
        <dbReference type="ARBA" id="ARBA00004286"/>
    </source>
</evidence>
<evidence type="ECO:0000256" key="3">
    <source>
        <dbReference type="ARBA" id="ARBA00004186"/>
    </source>
</evidence>
<evidence type="ECO:0000256" key="22">
    <source>
        <dbReference type="PROSITE-ProRule" id="PRU10141"/>
    </source>
</evidence>
<sequence length="841" mass="93369">MRKTLNWDSASRPACGSLAVFEFEPLGGCRRDMAASLRRPENRLFRTYGAAGGGRPQRRRSGRTAAQWFPPQDRKHLFSSSSDASSGRSQSVASDDPDDPDDPDFSGSSVVLRRRRPGGRVFKDRLTLTATPRHLRLRPRPPQKCSTPCGPLRPPPFPSSHPDHLSPDLGVCSQPRDGDELGTSASLFSTPSSTDLRPPAPGDGNISISSSASPDAACTDTSRSPVPATSRGQASLPHSQETSRGGGFHEMVRRASASLRSALFSLMDSGNLEDSEFGTNGKTEKESRSERQLTRNRLESLDLRSTGKKRTTDQGSFQKLGCQGAARKDCAEASGCQGVVVPGKSHRPKRTGQSQKRKHQEVETSLCHYHLFKRGQKTGKDSFLSQDLTPQKACSWVKAKAAFSFHKKKVVTDLSEVCSSYTIASSLSGSLLSESLSPSAANRTNSALDPWRSSSIYLLSPSRSLHVADKKASDAEKVYGECNQEGPVPFSYCLSKEKLEHCEKIGEGVFGEVFQTIADNTPVALKIVAIEGAALVNGCHQKTFEEILPEIIISKELSLLSGEVSNRTEGFIGLNSVHCVQGSYPSLLLKAWDHYNSTKGSANDRPDFFEEDQLFIILEFEFGGVDLEQMKTNLPSIATAKSILHQITASLAVAEASLRFEHRDLHWGNVLLKKTNLTKVHYTLNGETRTIPTCGLQVNIIDYTLSRLERDGIVVFCDISTDEDLFTGQGDYQFEIYRLMRKENNNCWYEYHPYNNVLWLHYLTDKILNDMTFKKKCNTPSLKQMKKKIQYFYKTVLDFSSATDLLCQHRLFRSTGLLHLYSITLVPFYSKTSWHCFCDDH</sequence>
<evidence type="ECO:0000256" key="11">
    <source>
        <dbReference type="ARBA" id="ARBA00022741"/>
    </source>
</evidence>
<evidence type="ECO:0000256" key="13">
    <source>
        <dbReference type="ARBA" id="ARBA00022840"/>
    </source>
</evidence>
<feature type="region of interest" description="Disordered" evidence="23">
    <location>
        <begin position="270"/>
        <end position="301"/>
    </location>
</feature>
<dbReference type="PROSITE" id="PS00107">
    <property type="entry name" value="PROTEIN_KINASE_ATP"/>
    <property type="match status" value="1"/>
</dbReference>
<comment type="subcellular location">
    <subcellularLocation>
        <location evidence="4">Chromosome</location>
    </subcellularLocation>
    <subcellularLocation>
        <location evidence="3">Cytoplasm</location>
        <location evidence="3">Cytoskeleton</location>
        <location evidence="3">Spindle</location>
    </subcellularLocation>
    <subcellularLocation>
        <location evidence="2">Nucleus</location>
    </subcellularLocation>
</comment>
<dbReference type="SMART" id="SM01331">
    <property type="entry name" value="DUF3635"/>
    <property type="match status" value="1"/>
</dbReference>
<dbReference type="InterPro" id="IPR000719">
    <property type="entry name" value="Prot_kinase_dom"/>
</dbReference>
<reference evidence="25" key="2">
    <citation type="submission" date="2025-09" db="UniProtKB">
        <authorList>
            <consortium name="Ensembl"/>
        </authorList>
    </citation>
    <scope>IDENTIFICATION</scope>
</reference>
<feature type="region of interest" description="Disordered" evidence="23">
    <location>
        <begin position="341"/>
        <end position="360"/>
    </location>
</feature>
<evidence type="ECO:0000256" key="1">
    <source>
        <dbReference type="ARBA" id="ARBA00001946"/>
    </source>
</evidence>
<dbReference type="Proteomes" id="UP000694398">
    <property type="component" value="Unassembled WGS sequence"/>
</dbReference>
<dbReference type="Gene3D" id="1.10.510.10">
    <property type="entry name" value="Transferase(Phosphotransferase) domain 1"/>
    <property type="match status" value="1"/>
</dbReference>
<evidence type="ECO:0000256" key="14">
    <source>
        <dbReference type="ARBA" id="ARBA00023212"/>
    </source>
</evidence>
<dbReference type="FunFam" id="1.10.510.10:FF:000401">
    <property type="entry name" value="serine/threonine-protein kinase haspin"/>
    <property type="match status" value="1"/>
</dbReference>
<keyword evidence="15" id="KW-0539">Nucleus</keyword>
<evidence type="ECO:0000256" key="21">
    <source>
        <dbReference type="ARBA" id="ARBA00083261"/>
    </source>
</evidence>
<evidence type="ECO:0000256" key="9">
    <source>
        <dbReference type="ARBA" id="ARBA00022553"/>
    </source>
</evidence>
<proteinExistence type="predicted"/>
<comment type="catalytic activity">
    <reaction evidence="17">
        <text>L-seryl-[protein] + ATP = O-phospho-L-seryl-[protein] + ADP + H(+)</text>
        <dbReference type="Rhea" id="RHEA:17989"/>
        <dbReference type="Rhea" id="RHEA-COMP:9863"/>
        <dbReference type="Rhea" id="RHEA-COMP:11604"/>
        <dbReference type="ChEBI" id="CHEBI:15378"/>
        <dbReference type="ChEBI" id="CHEBI:29999"/>
        <dbReference type="ChEBI" id="CHEBI:30616"/>
        <dbReference type="ChEBI" id="CHEBI:83421"/>
        <dbReference type="ChEBI" id="CHEBI:456216"/>
        <dbReference type="EC" id="2.7.11.1"/>
    </reaction>
</comment>
<dbReference type="InterPro" id="IPR011009">
    <property type="entry name" value="Kinase-like_dom_sf"/>
</dbReference>
<dbReference type="PANTHER" id="PTHR24419">
    <property type="entry name" value="INTERLEUKIN-1 RECEPTOR-ASSOCIATED KINASE"/>
    <property type="match status" value="1"/>
</dbReference>
<comment type="function">
    <text evidence="18">Serine/threonine-protein kinase that phosphorylates histone H3 at 'Thr-3' (H3T3ph) during mitosis. May act through H3T3ph to both position and modulate activation of AURKB and other components of the chromosomal passenger complex (CPC) at centromeres to ensure proper chromatid cohesion, metaphase alignment and normal progression through the cell cycle.</text>
</comment>
<keyword evidence="9" id="KW-0597">Phosphoprotein</keyword>
<feature type="region of interest" description="Disordered" evidence="23">
    <location>
        <begin position="47"/>
        <end position="247"/>
    </location>
</feature>
<dbReference type="InterPro" id="IPR024604">
    <property type="entry name" value="GSG2_C"/>
</dbReference>
<evidence type="ECO:0000256" key="17">
    <source>
        <dbReference type="ARBA" id="ARBA00048679"/>
    </source>
</evidence>
<evidence type="ECO:0000256" key="6">
    <source>
        <dbReference type="ARBA" id="ARBA00022454"/>
    </source>
</evidence>
<dbReference type="GeneTree" id="ENSGT00390000013015"/>
<dbReference type="PROSITE" id="PS50011">
    <property type="entry name" value="PROTEIN_KINASE_DOM"/>
    <property type="match status" value="1"/>
</dbReference>
<keyword evidence="14" id="KW-0206">Cytoskeleton</keyword>
<dbReference type="FunFam" id="3.30.200.20:FF:000409">
    <property type="entry name" value="serine/threonine-protein kinase haspin"/>
    <property type="match status" value="1"/>
</dbReference>
<reference evidence="25" key="1">
    <citation type="submission" date="2025-08" db="UniProtKB">
        <authorList>
            <consortium name="Ensembl"/>
        </authorList>
    </citation>
    <scope>IDENTIFICATION</scope>
</reference>
<keyword evidence="7" id="KW-0963">Cytoplasm</keyword>
<evidence type="ECO:0000256" key="8">
    <source>
        <dbReference type="ARBA" id="ARBA00022527"/>
    </source>
</evidence>
<organism evidence="25 26">
    <name type="scientific">Chinchilla lanigera</name>
    <name type="common">Long-tailed chinchilla</name>
    <name type="synonym">Chinchilla villidera</name>
    <dbReference type="NCBI Taxonomy" id="34839"/>
    <lineage>
        <taxon>Eukaryota</taxon>
        <taxon>Metazoa</taxon>
        <taxon>Chordata</taxon>
        <taxon>Craniata</taxon>
        <taxon>Vertebrata</taxon>
        <taxon>Euteleostomi</taxon>
        <taxon>Mammalia</taxon>
        <taxon>Eutheria</taxon>
        <taxon>Euarchontoglires</taxon>
        <taxon>Glires</taxon>
        <taxon>Rodentia</taxon>
        <taxon>Hystricomorpha</taxon>
        <taxon>Chinchillidae</taxon>
        <taxon>Chinchilla</taxon>
    </lineage>
</organism>
<evidence type="ECO:0000256" key="15">
    <source>
        <dbReference type="ARBA" id="ARBA00023242"/>
    </source>
</evidence>
<keyword evidence="8" id="KW-0723">Serine/threonine-protein kinase</keyword>
<evidence type="ECO:0000256" key="20">
    <source>
        <dbReference type="ARBA" id="ARBA00081741"/>
    </source>
</evidence>
<dbReference type="InterPro" id="IPR017441">
    <property type="entry name" value="Protein_kinase_ATP_BS"/>
</dbReference>
<dbReference type="AlphaFoldDB" id="A0A8C2VF21"/>
<feature type="compositionally biased region" description="Low complexity" evidence="23">
    <location>
        <begin position="79"/>
        <end position="94"/>
    </location>
</feature>
<dbReference type="OrthoDB" id="21018at2759"/>
<feature type="binding site" evidence="22">
    <location>
        <position position="526"/>
    </location>
    <ligand>
        <name>ATP</name>
        <dbReference type="ChEBI" id="CHEBI:30616"/>
    </ligand>
</feature>
<dbReference type="SUPFAM" id="SSF56112">
    <property type="entry name" value="Protein kinase-like (PK-like)"/>
    <property type="match status" value="1"/>
</dbReference>
<keyword evidence="6" id="KW-0158">Chromosome</keyword>
<keyword evidence="10" id="KW-0808">Transferase</keyword>
<evidence type="ECO:0000313" key="25">
    <source>
        <dbReference type="Ensembl" id="ENSCLAP00000014439.1"/>
    </source>
</evidence>